<evidence type="ECO:0008006" key="2">
    <source>
        <dbReference type="Google" id="ProtNLM"/>
    </source>
</evidence>
<dbReference type="EMBL" id="HBIZ01000079">
    <property type="protein sequence ID" value="CAE0747467.1"/>
    <property type="molecule type" value="Transcribed_RNA"/>
</dbReference>
<name>A0A7S4ER97_CHRCT</name>
<dbReference type="PANTHER" id="PTHR14136">
    <property type="entry name" value="BTB_POZ DOMAIN-CONTAINING PROTEIN KCTD9"/>
    <property type="match status" value="1"/>
</dbReference>
<accession>A0A7S4ER97</accession>
<sequence>MRSIFDETTSFEGVDFSEADLSYAELQGANLEGVRVKNSQFNYANLARSSFRHARLETVDFSHARAHFSDFSHASLKGCFLAGSFVESVFYDADLLATTFISGGAVAALQRADFTGAKNVAPDAFDGIPPDLLRDVAGIPPPPPP</sequence>
<reference evidence="1" key="1">
    <citation type="submission" date="2021-01" db="EMBL/GenBank/DDBJ databases">
        <authorList>
            <person name="Corre E."/>
            <person name="Pelletier E."/>
            <person name="Niang G."/>
            <person name="Scheremetjew M."/>
            <person name="Finn R."/>
            <person name="Kale V."/>
            <person name="Holt S."/>
            <person name="Cochrane G."/>
            <person name="Meng A."/>
            <person name="Brown T."/>
            <person name="Cohen L."/>
        </authorList>
    </citation>
    <scope>NUCLEOTIDE SEQUENCE</scope>
    <source>
        <strain evidence="1">CCMP645</strain>
    </source>
</reference>
<dbReference type="InterPro" id="IPR051082">
    <property type="entry name" value="Pentapeptide-BTB/POZ_domain"/>
</dbReference>
<gene>
    <name evidence="1" type="ORF">PCAR00345_LOCUS49</name>
</gene>
<dbReference type="InterPro" id="IPR001646">
    <property type="entry name" value="5peptide_repeat"/>
</dbReference>
<dbReference type="Pfam" id="PF13599">
    <property type="entry name" value="Pentapeptide_4"/>
    <property type="match status" value="1"/>
</dbReference>
<protein>
    <recommendedName>
        <fullName evidence="2">Pentapeptide repeat-containing protein</fullName>
    </recommendedName>
</protein>
<dbReference type="AlphaFoldDB" id="A0A7S4ER97"/>
<dbReference type="PANTHER" id="PTHR14136:SF17">
    <property type="entry name" value="BTB_POZ DOMAIN-CONTAINING PROTEIN KCTD9"/>
    <property type="match status" value="1"/>
</dbReference>
<organism evidence="1">
    <name type="scientific">Chrysotila carterae</name>
    <name type="common">Marine alga</name>
    <name type="synonym">Syracosphaera carterae</name>
    <dbReference type="NCBI Taxonomy" id="13221"/>
    <lineage>
        <taxon>Eukaryota</taxon>
        <taxon>Haptista</taxon>
        <taxon>Haptophyta</taxon>
        <taxon>Prymnesiophyceae</taxon>
        <taxon>Isochrysidales</taxon>
        <taxon>Isochrysidaceae</taxon>
        <taxon>Chrysotila</taxon>
    </lineage>
</organism>
<dbReference type="Gene3D" id="2.160.20.80">
    <property type="entry name" value="E3 ubiquitin-protein ligase SopA"/>
    <property type="match status" value="1"/>
</dbReference>
<evidence type="ECO:0000313" key="1">
    <source>
        <dbReference type="EMBL" id="CAE0747467.1"/>
    </source>
</evidence>
<dbReference type="SUPFAM" id="SSF141571">
    <property type="entry name" value="Pentapeptide repeat-like"/>
    <property type="match status" value="1"/>
</dbReference>
<proteinExistence type="predicted"/>